<feature type="transmembrane region" description="Helical" evidence="2">
    <location>
        <begin position="47"/>
        <end position="64"/>
    </location>
</feature>
<dbReference type="GeneID" id="108013114"/>
<name>A0AB39ZI10_DROSZ</name>
<organism evidence="3 4">
    <name type="scientific">Drosophila suzukii</name>
    <name type="common">Spotted-wing drosophila fruit fly</name>
    <dbReference type="NCBI Taxonomy" id="28584"/>
    <lineage>
        <taxon>Eukaryota</taxon>
        <taxon>Metazoa</taxon>
        <taxon>Ecdysozoa</taxon>
        <taxon>Arthropoda</taxon>
        <taxon>Hexapoda</taxon>
        <taxon>Insecta</taxon>
        <taxon>Pterygota</taxon>
        <taxon>Neoptera</taxon>
        <taxon>Endopterygota</taxon>
        <taxon>Diptera</taxon>
        <taxon>Brachycera</taxon>
        <taxon>Muscomorpha</taxon>
        <taxon>Ephydroidea</taxon>
        <taxon>Drosophilidae</taxon>
        <taxon>Drosophila</taxon>
        <taxon>Sophophora</taxon>
    </lineage>
</organism>
<reference evidence="4" key="1">
    <citation type="submission" date="2025-08" db="UniProtKB">
        <authorList>
            <consortium name="RefSeq"/>
        </authorList>
    </citation>
    <scope>IDENTIFICATION</scope>
</reference>
<evidence type="ECO:0000256" key="2">
    <source>
        <dbReference type="SAM" id="Phobius"/>
    </source>
</evidence>
<sequence length="256" mass="29991">MWEIRQEIDFETSVKISPFCYNWQSVCWFMLKGLDLWRFLVWDRSETYLVILTIFLIGLSWMAFKSFKRRWNEVPMSEIQSLRDRVQFVSQDMVMLQDALNAAIGPQLQETKSEEVVNNVIIALYESETKKERDSSPGPQERKEIVELTSADQEDNEPEPDIPEPGNPEPEIVEPEIPEPKPQEVPLVKHRVHFEEKSLMQQPRVLKKPTIKPKPKGKISKNTHDLKDYLDVPRAFDQSNMRKRAIMSIPTPGWKL</sequence>
<protein>
    <submittedName>
        <fullName evidence="4">Anti-sigma-I factor RsgI8</fullName>
    </submittedName>
</protein>
<keyword evidence="2" id="KW-1133">Transmembrane helix</keyword>
<proteinExistence type="predicted"/>
<accession>A0AB39ZI10</accession>
<dbReference type="Proteomes" id="UP001652628">
    <property type="component" value="Chromosome 3"/>
</dbReference>
<feature type="region of interest" description="Disordered" evidence="1">
    <location>
        <begin position="147"/>
        <end position="184"/>
    </location>
</feature>
<gene>
    <name evidence="4" type="primary">saturn</name>
</gene>
<feature type="compositionally biased region" description="Acidic residues" evidence="1">
    <location>
        <begin position="152"/>
        <end position="162"/>
    </location>
</feature>
<keyword evidence="2" id="KW-0812">Transmembrane</keyword>
<dbReference type="RefSeq" id="XP_016934259.3">
    <property type="nucleotide sequence ID" value="XM_017078770.4"/>
</dbReference>
<evidence type="ECO:0000313" key="3">
    <source>
        <dbReference type="Proteomes" id="UP001652628"/>
    </source>
</evidence>
<evidence type="ECO:0000256" key="1">
    <source>
        <dbReference type="SAM" id="MobiDB-lite"/>
    </source>
</evidence>
<evidence type="ECO:0000313" key="4">
    <source>
        <dbReference type="RefSeq" id="XP_016934259.3"/>
    </source>
</evidence>
<keyword evidence="3" id="KW-1185">Reference proteome</keyword>
<dbReference type="AlphaFoldDB" id="A0AB39ZI10"/>
<feature type="compositionally biased region" description="Basic residues" evidence="1">
    <location>
        <begin position="205"/>
        <end position="221"/>
    </location>
</feature>
<feature type="region of interest" description="Disordered" evidence="1">
    <location>
        <begin position="196"/>
        <end position="226"/>
    </location>
</feature>
<keyword evidence="2" id="KW-0472">Membrane</keyword>